<protein>
    <submittedName>
        <fullName evidence="1">Uncharacterized protein</fullName>
    </submittedName>
</protein>
<accession>X1T0Z1</accession>
<proteinExistence type="predicted"/>
<name>X1T0Z1_9ZZZZ</name>
<gene>
    <name evidence="1" type="ORF">S12H4_19094</name>
</gene>
<sequence length="263" mass="30468">HSDCIITEFDEFGKVKNVRVEKAKPVKIMQPELQWKKTALPPDKIEIAYEAAIPDRINSDGNIITGLLAAEEKVISLSELADRTAKPVAIKIRESMDGIISEIIGTENQLPNFKDFFENMKDKFHNQPQVFIKQLQNQFKDQPLISRYLVATFPSEESFRAIYDKKGYLTDLLLRHGNDWQVILAKIAVKAEAQKKLKSRINLRGKQKAVKEMKEFYRKYLPNLRTAHIFQYAKGKIKEPKNLDKMLQNVAHLLYEEILKENK</sequence>
<evidence type="ECO:0000313" key="1">
    <source>
        <dbReference type="EMBL" id="GAI81290.1"/>
    </source>
</evidence>
<dbReference type="AlphaFoldDB" id="X1T0Z1"/>
<dbReference type="EMBL" id="BARW01009504">
    <property type="protein sequence ID" value="GAI81290.1"/>
    <property type="molecule type" value="Genomic_DNA"/>
</dbReference>
<reference evidence="1" key="1">
    <citation type="journal article" date="2014" name="Front. Microbiol.">
        <title>High frequency of phylogenetically diverse reductive dehalogenase-homologous genes in deep subseafloor sedimentary metagenomes.</title>
        <authorList>
            <person name="Kawai M."/>
            <person name="Futagami T."/>
            <person name="Toyoda A."/>
            <person name="Takaki Y."/>
            <person name="Nishi S."/>
            <person name="Hori S."/>
            <person name="Arai W."/>
            <person name="Tsubouchi T."/>
            <person name="Morono Y."/>
            <person name="Uchiyama I."/>
            <person name="Ito T."/>
            <person name="Fujiyama A."/>
            <person name="Inagaki F."/>
            <person name="Takami H."/>
        </authorList>
    </citation>
    <scope>NUCLEOTIDE SEQUENCE</scope>
    <source>
        <strain evidence="1">Expedition CK06-06</strain>
    </source>
</reference>
<organism evidence="1">
    <name type="scientific">marine sediment metagenome</name>
    <dbReference type="NCBI Taxonomy" id="412755"/>
    <lineage>
        <taxon>unclassified sequences</taxon>
        <taxon>metagenomes</taxon>
        <taxon>ecological metagenomes</taxon>
    </lineage>
</organism>
<comment type="caution">
    <text evidence="1">The sequence shown here is derived from an EMBL/GenBank/DDBJ whole genome shotgun (WGS) entry which is preliminary data.</text>
</comment>
<feature type="non-terminal residue" evidence="1">
    <location>
        <position position="1"/>
    </location>
</feature>